<dbReference type="GO" id="GO:0022625">
    <property type="term" value="C:cytosolic large ribosomal subunit"/>
    <property type="evidence" value="ECO:0007669"/>
    <property type="project" value="TreeGrafter"/>
</dbReference>
<evidence type="ECO:0000256" key="7">
    <source>
        <dbReference type="HAMAP-Rule" id="MF_01337"/>
    </source>
</evidence>
<evidence type="ECO:0000256" key="1">
    <source>
        <dbReference type="ARBA" id="ARBA00007116"/>
    </source>
</evidence>
<keyword evidence="4 7" id="KW-0689">Ribosomal protein</keyword>
<keyword evidence="3 7" id="KW-0694">RNA-binding</keyword>
<evidence type="ECO:0000313" key="10">
    <source>
        <dbReference type="Proteomes" id="UP000176651"/>
    </source>
</evidence>
<evidence type="ECO:0000256" key="3">
    <source>
        <dbReference type="ARBA" id="ARBA00022884"/>
    </source>
</evidence>
<comment type="caution">
    <text evidence="9">The sequence shown here is derived from an EMBL/GenBank/DDBJ whole genome shotgun (WGS) entry which is preliminary data.</text>
</comment>
<sequence>MMASKDRDTSRKQRRRRIRAKIGGSAACPRLSIYRSARHIYAQLINDDSGQTLASASSRRSTKDQGNIKIAHQVGQELAQQAAKLGIGRAVFDRGGYKYHGQVQAVAEGAREGGLKF</sequence>
<dbReference type="PANTHER" id="PTHR12899">
    <property type="entry name" value="39S RIBOSOMAL PROTEIN L18, MITOCHONDRIAL"/>
    <property type="match status" value="1"/>
</dbReference>
<gene>
    <name evidence="7" type="primary">rplR</name>
    <name evidence="9" type="ORF">A2V68_01970</name>
</gene>
<dbReference type="HAMAP" id="MF_01337_B">
    <property type="entry name" value="Ribosomal_uL18_B"/>
    <property type="match status" value="1"/>
</dbReference>
<keyword evidence="2 7" id="KW-0699">rRNA-binding</keyword>
<protein>
    <recommendedName>
        <fullName evidence="6 7">Large ribosomal subunit protein uL18</fullName>
    </recommendedName>
</protein>
<accession>A0A1F4NT16</accession>
<comment type="function">
    <text evidence="7">This is one of the proteins that bind and probably mediate the attachment of the 5S RNA into the large ribosomal subunit, where it forms part of the central protuberance.</text>
</comment>
<evidence type="ECO:0000256" key="5">
    <source>
        <dbReference type="ARBA" id="ARBA00023274"/>
    </source>
</evidence>
<dbReference type="GO" id="GO:0003735">
    <property type="term" value="F:structural constituent of ribosome"/>
    <property type="evidence" value="ECO:0007669"/>
    <property type="project" value="InterPro"/>
</dbReference>
<dbReference type="Proteomes" id="UP000176651">
    <property type="component" value="Unassembled WGS sequence"/>
</dbReference>
<dbReference type="NCBIfam" id="TIGR00060">
    <property type="entry name" value="L18_bact"/>
    <property type="match status" value="1"/>
</dbReference>
<dbReference type="SUPFAM" id="SSF53137">
    <property type="entry name" value="Translational machinery components"/>
    <property type="match status" value="1"/>
</dbReference>
<dbReference type="STRING" id="1798535.A2V68_01970"/>
<feature type="region of interest" description="Disordered" evidence="8">
    <location>
        <begin position="1"/>
        <end position="22"/>
    </location>
</feature>
<dbReference type="Gene3D" id="3.30.420.100">
    <property type="match status" value="1"/>
</dbReference>
<comment type="similarity">
    <text evidence="1 7">Belongs to the universal ribosomal protein uL18 family.</text>
</comment>
<keyword evidence="5 7" id="KW-0687">Ribonucleoprotein</keyword>
<evidence type="ECO:0000256" key="4">
    <source>
        <dbReference type="ARBA" id="ARBA00022980"/>
    </source>
</evidence>
<dbReference type="FunFam" id="3.30.420.100:FF:000001">
    <property type="entry name" value="50S ribosomal protein L18"/>
    <property type="match status" value="1"/>
</dbReference>
<dbReference type="GO" id="GO:0008097">
    <property type="term" value="F:5S rRNA binding"/>
    <property type="evidence" value="ECO:0007669"/>
    <property type="project" value="TreeGrafter"/>
</dbReference>
<dbReference type="PANTHER" id="PTHR12899:SF3">
    <property type="entry name" value="LARGE RIBOSOMAL SUBUNIT PROTEIN UL18M"/>
    <property type="match status" value="1"/>
</dbReference>
<feature type="compositionally biased region" description="Basic and acidic residues" evidence="8">
    <location>
        <begin position="1"/>
        <end position="11"/>
    </location>
</feature>
<dbReference type="InterPro" id="IPR004389">
    <property type="entry name" value="Ribosomal_uL18_bac-type"/>
</dbReference>
<dbReference type="GO" id="GO:0006412">
    <property type="term" value="P:translation"/>
    <property type="evidence" value="ECO:0007669"/>
    <property type="project" value="UniProtKB-UniRule"/>
</dbReference>
<proteinExistence type="inferred from homology"/>
<dbReference type="EMBL" id="META01000002">
    <property type="protein sequence ID" value="OGB74447.1"/>
    <property type="molecule type" value="Genomic_DNA"/>
</dbReference>
<evidence type="ECO:0000256" key="6">
    <source>
        <dbReference type="ARBA" id="ARBA00035197"/>
    </source>
</evidence>
<organism evidence="9 10">
    <name type="scientific">candidate division Kazan bacterium RBG_13_50_9</name>
    <dbReference type="NCBI Taxonomy" id="1798535"/>
    <lineage>
        <taxon>Bacteria</taxon>
        <taxon>Bacteria division Kazan-3B-28</taxon>
    </lineage>
</organism>
<name>A0A1F4NT16_UNCK3</name>
<comment type="subunit">
    <text evidence="7">Part of the 50S ribosomal subunit; part of the 5S rRNA/L5/L18/L25 subcomplex. Contacts the 5S and 23S rRNAs.</text>
</comment>
<reference evidence="9 10" key="1">
    <citation type="journal article" date="2016" name="Nat. Commun.">
        <title>Thousands of microbial genomes shed light on interconnected biogeochemical processes in an aquifer system.</title>
        <authorList>
            <person name="Anantharaman K."/>
            <person name="Brown C.T."/>
            <person name="Hug L.A."/>
            <person name="Sharon I."/>
            <person name="Castelle C.J."/>
            <person name="Probst A.J."/>
            <person name="Thomas B.C."/>
            <person name="Singh A."/>
            <person name="Wilkins M.J."/>
            <person name="Karaoz U."/>
            <person name="Brodie E.L."/>
            <person name="Williams K.H."/>
            <person name="Hubbard S.S."/>
            <person name="Banfield J.F."/>
        </authorList>
    </citation>
    <scope>NUCLEOTIDE SEQUENCE [LARGE SCALE GENOMIC DNA]</scope>
</reference>
<dbReference type="CDD" id="cd00432">
    <property type="entry name" value="Ribosomal_L18_L5e"/>
    <property type="match status" value="1"/>
</dbReference>
<evidence type="ECO:0000256" key="8">
    <source>
        <dbReference type="SAM" id="MobiDB-lite"/>
    </source>
</evidence>
<dbReference type="Pfam" id="PF00861">
    <property type="entry name" value="Ribosomal_L18p"/>
    <property type="match status" value="1"/>
</dbReference>
<dbReference type="AlphaFoldDB" id="A0A1F4NT16"/>
<dbReference type="InterPro" id="IPR057268">
    <property type="entry name" value="Ribosomal_L18"/>
</dbReference>
<evidence type="ECO:0000256" key="2">
    <source>
        <dbReference type="ARBA" id="ARBA00022730"/>
    </source>
</evidence>
<dbReference type="InterPro" id="IPR005484">
    <property type="entry name" value="Ribosomal_uL18_bac/plant/anim"/>
</dbReference>
<evidence type="ECO:0000313" key="9">
    <source>
        <dbReference type="EMBL" id="OGB74447.1"/>
    </source>
</evidence>